<organism evidence="2 3">
    <name type="scientific">Frankliniella fusca</name>
    <dbReference type="NCBI Taxonomy" id="407009"/>
    <lineage>
        <taxon>Eukaryota</taxon>
        <taxon>Metazoa</taxon>
        <taxon>Ecdysozoa</taxon>
        <taxon>Arthropoda</taxon>
        <taxon>Hexapoda</taxon>
        <taxon>Insecta</taxon>
        <taxon>Pterygota</taxon>
        <taxon>Neoptera</taxon>
        <taxon>Paraneoptera</taxon>
        <taxon>Thysanoptera</taxon>
        <taxon>Terebrantia</taxon>
        <taxon>Thripoidea</taxon>
        <taxon>Thripidae</taxon>
        <taxon>Frankliniella</taxon>
    </lineage>
</organism>
<feature type="domain" description="HAT C-terminal dimerisation" evidence="1">
    <location>
        <begin position="502"/>
        <end position="576"/>
    </location>
</feature>
<name>A0AAE1LFL3_9NEOP</name>
<keyword evidence="3" id="KW-1185">Reference proteome</keyword>
<accession>A0AAE1LFL3</accession>
<dbReference type="GO" id="GO:0046983">
    <property type="term" value="F:protein dimerization activity"/>
    <property type="evidence" value="ECO:0007669"/>
    <property type="project" value="InterPro"/>
</dbReference>
<dbReference type="AlphaFoldDB" id="A0AAE1LFL3"/>
<dbReference type="PANTHER" id="PTHR37162:SF1">
    <property type="entry name" value="BED-TYPE DOMAIN-CONTAINING PROTEIN"/>
    <property type="match status" value="1"/>
</dbReference>
<dbReference type="InterPro" id="IPR012337">
    <property type="entry name" value="RNaseH-like_sf"/>
</dbReference>
<dbReference type="PANTHER" id="PTHR37162">
    <property type="entry name" value="HAT FAMILY DIMERISATION DOMAINCONTAINING PROTEIN-RELATED"/>
    <property type="match status" value="1"/>
</dbReference>
<evidence type="ECO:0000259" key="1">
    <source>
        <dbReference type="Pfam" id="PF05699"/>
    </source>
</evidence>
<dbReference type="Proteomes" id="UP001219518">
    <property type="component" value="Unassembled WGS sequence"/>
</dbReference>
<feature type="non-terminal residue" evidence="2">
    <location>
        <position position="1"/>
    </location>
</feature>
<evidence type="ECO:0000313" key="2">
    <source>
        <dbReference type="EMBL" id="KAK3917883.1"/>
    </source>
</evidence>
<protein>
    <submittedName>
        <fullName evidence="2">Zinc finger MYM-type protein 1</fullName>
    </submittedName>
</protein>
<gene>
    <name evidence="2" type="ORF">KUF71_007315</name>
</gene>
<reference evidence="2" key="2">
    <citation type="journal article" date="2023" name="BMC Genomics">
        <title>Pest status, molecular evolution, and epigenetic factors derived from the genome assembly of Frankliniella fusca, a thysanopteran phytovirus vector.</title>
        <authorList>
            <person name="Catto M.A."/>
            <person name="Labadie P.E."/>
            <person name="Jacobson A.L."/>
            <person name="Kennedy G.G."/>
            <person name="Srinivasan R."/>
            <person name="Hunt B.G."/>
        </authorList>
    </citation>
    <scope>NUCLEOTIDE SEQUENCE</scope>
    <source>
        <strain evidence="2">PL_HMW_Pooled</strain>
    </source>
</reference>
<comment type="caution">
    <text evidence="2">The sequence shown here is derived from an EMBL/GenBank/DDBJ whole genome shotgun (WGS) entry which is preliminary data.</text>
</comment>
<evidence type="ECO:0000313" key="3">
    <source>
        <dbReference type="Proteomes" id="UP001219518"/>
    </source>
</evidence>
<dbReference type="SUPFAM" id="SSF53098">
    <property type="entry name" value="Ribonuclease H-like"/>
    <property type="match status" value="1"/>
</dbReference>
<dbReference type="InterPro" id="IPR008906">
    <property type="entry name" value="HATC_C_dom"/>
</dbReference>
<reference evidence="2" key="1">
    <citation type="submission" date="2021-07" db="EMBL/GenBank/DDBJ databases">
        <authorList>
            <person name="Catto M.A."/>
            <person name="Jacobson A."/>
            <person name="Kennedy G."/>
            <person name="Labadie P."/>
            <person name="Hunt B.G."/>
            <person name="Srinivasan R."/>
        </authorList>
    </citation>
    <scope>NUCLEOTIDE SEQUENCE</scope>
    <source>
        <strain evidence="2">PL_HMW_Pooled</strain>
        <tissue evidence="2">Head</tissue>
    </source>
</reference>
<sequence length="642" mass="72057">GLKLSTGFNRPFFVGVTVERTEDKVSDLKLAAMVACHCSLKSVDHLTELTRDLGKGSTLEHVRLHRTKCTKLVERVIAPSLLEKIVGDIGDGFYSIICDESTDIATKKQLALCVRYYDQSEDAIVTHYLSMIETPRATAVLLYAAFKEFMAKIGLPLTKLLGLGTDGGQNLCGVNESLYALLKRNDCPHLMLIKCICHSLDKCASYASKELPSSLEYQIRESRNWFCHSSVRKQVYKELHEEMFGVEPPLLVRLASTRWLSFYGAVKTHLDQYNALKELFTREAAARDPCPTVVHLKNLHDDGSNLLLLTFLKPVLRELTQINVIFQHTYADITKIYTDLRVFVFSIAQRIIRPEALVQSARPGMLQLTELEALKSALSKRDSLKPLDLVNFGEAFRVLAQNMERGGLLSREKINIVKSACANFLIRLCKELTERLPSSIAEIEKLRFLSPSHALSKRGRPSFASLPLGLIPHNFDVDLLDGQWNSLGALSPDDILNEGETVESIDIVKFWSRLFKLENGAGQRPYKELAFCALSLFCLPLSNAIVERVFSIMNVVKTKHRNRFSNSVLNAVLLLRLYLKAHKKCCLQFEPSEAMLRRFNSRDMYDYALGRHRAAAASGAAGKGKGGLSLTFLPSRNSLLFL</sequence>
<dbReference type="Pfam" id="PF05699">
    <property type="entry name" value="Dimer_Tnp_hAT"/>
    <property type="match status" value="1"/>
</dbReference>
<proteinExistence type="predicted"/>
<dbReference type="EMBL" id="JAHWGI010000801">
    <property type="protein sequence ID" value="KAK3917883.1"/>
    <property type="molecule type" value="Genomic_DNA"/>
</dbReference>